<comment type="subcellular location">
    <subcellularLocation>
        <location evidence="1">Mitochondrion membrane</location>
        <topology evidence="1">Multi-pass membrane protein</topology>
    </subcellularLocation>
</comment>
<keyword evidence="5 7" id="KW-0472">Membrane</keyword>
<organism evidence="8">
    <name type="scientific">Ostreococcus sp. 'lucimarinus'</name>
    <dbReference type="NCBI Taxonomy" id="242159"/>
    <lineage>
        <taxon>Eukaryota</taxon>
        <taxon>Viridiplantae</taxon>
        <taxon>Chlorophyta</taxon>
        <taxon>Mamiellophyceae</taxon>
        <taxon>Mamiellales</taxon>
        <taxon>Bathycoccaceae</taxon>
        <taxon>Ostreococcus</taxon>
    </lineage>
</organism>
<dbReference type="EMBL" id="HBDX01003841">
    <property type="protein sequence ID" value="CAD8222586.1"/>
    <property type="molecule type" value="Transcribed_RNA"/>
</dbReference>
<dbReference type="GO" id="GO:0005741">
    <property type="term" value="C:mitochondrial outer membrane"/>
    <property type="evidence" value="ECO:0007669"/>
    <property type="project" value="TreeGrafter"/>
</dbReference>
<dbReference type="AlphaFoldDB" id="A0A7R9XRF3"/>
<keyword evidence="4" id="KW-0496">Mitochondrion</keyword>
<dbReference type="InterPro" id="IPR013946">
    <property type="entry name" value="NCA2-like"/>
</dbReference>
<dbReference type="PANTHER" id="PTHR28234">
    <property type="entry name" value="NUCLEAR CONTROL OF ATPASE PROTEIN 2"/>
    <property type="match status" value="1"/>
</dbReference>
<keyword evidence="2 7" id="KW-0812">Transmembrane</keyword>
<evidence type="ECO:0000313" key="8">
    <source>
        <dbReference type="EMBL" id="CAD8222586.1"/>
    </source>
</evidence>
<sequence length="744" mass="83124">MASDGPPVRRLFRDVARDVLDAAEEKRRARGEYGSFWDVAKELRKRATHARARARERGARSARAVKSLPVFFDKDGRTGASAVWWRDAFAVSAALDGDESRAEEASEASDLGHAARATLFFAQDMSRELLLDLHVATSSLSFWEVLRDRPSGQARFLLFNTGPSNFVALAREGTYRLWCHARAALNGTDAKFALPSASARVIIDGRVNALNELQVSLASVVGRVHHHADTVANASGESSLSASMGGESREMTRQAIIEATDGLLECLEQVKEYATKSRETVGDLAKVSNSSRLAARDSPKLLKSLHRLSHGKRLRDMMPDLPEPTPRSSTRSSGDFDRDLSPGPTRPLSRLQRLASMDLSKQPEDAAVAHRFRQPLVVNGRPLSLPKVNDTIWQALNRVEQEWSEVRDSSHDALEVHAKPSKHVRRWLLYTIGSATFVISTTVMIRHSRLCGSDDLDNTLHAAKAAFITFLKMRILDPVKELRDELKAAFVSDRPDDAIERLEESKASLDRMLGEYTKQASRPGYSESLYRAYKSVGGGSKGEGEEKVLVTPDPTRLVTARVEEELKSPLTNMLAGDLMQLLLLQTQVMKVEMEGALMQMDQLMRANRLNFSLMACFPAALGMYTTVLAMKASLSLSVYRRRSKHREEMRMLLHEAERALTSLKIAERRSVQQGMLIYALNSLYQAIQRHQHLFSRDEWRSVRIDVLELADPSIPIDNKLVTVARLSRTKALIPEPHRVAGRHL</sequence>
<dbReference type="Pfam" id="PF08637">
    <property type="entry name" value="NCA2"/>
    <property type="match status" value="1"/>
</dbReference>
<evidence type="ECO:0000256" key="3">
    <source>
        <dbReference type="ARBA" id="ARBA00022989"/>
    </source>
</evidence>
<evidence type="ECO:0000256" key="1">
    <source>
        <dbReference type="ARBA" id="ARBA00004225"/>
    </source>
</evidence>
<accession>A0A7R9XRF3</accession>
<protein>
    <submittedName>
        <fullName evidence="8">Uncharacterized protein</fullName>
    </submittedName>
</protein>
<feature type="compositionally biased region" description="Basic residues" evidence="6">
    <location>
        <begin position="303"/>
        <end position="313"/>
    </location>
</feature>
<reference evidence="8" key="1">
    <citation type="submission" date="2021-01" db="EMBL/GenBank/DDBJ databases">
        <authorList>
            <person name="Corre E."/>
            <person name="Pelletier E."/>
            <person name="Niang G."/>
            <person name="Scheremetjew M."/>
            <person name="Finn R."/>
            <person name="Kale V."/>
            <person name="Holt S."/>
            <person name="Cochrane G."/>
            <person name="Meng A."/>
            <person name="Brown T."/>
            <person name="Cohen L."/>
        </authorList>
    </citation>
    <scope>NUCLEOTIDE SEQUENCE</scope>
    <source>
        <strain evidence="8">Clade-A-BCC118000</strain>
    </source>
</reference>
<keyword evidence="3 7" id="KW-1133">Transmembrane helix</keyword>
<feature type="region of interest" description="Disordered" evidence="6">
    <location>
        <begin position="301"/>
        <end position="350"/>
    </location>
</feature>
<gene>
    <name evidence="8" type="ORF">OLUC0939_LOCUS3310</name>
</gene>
<proteinExistence type="predicted"/>
<evidence type="ECO:0000256" key="2">
    <source>
        <dbReference type="ARBA" id="ARBA00022692"/>
    </source>
</evidence>
<evidence type="ECO:0000256" key="6">
    <source>
        <dbReference type="SAM" id="MobiDB-lite"/>
    </source>
</evidence>
<evidence type="ECO:0000256" key="7">
    <source>
        <dbReference type="SAM" id="Phobius"/>
    </source>
</evidence>
<evidence type="ECO:0000256" key="4">
    <source>
        <dbReference type="ARBA" id="ARBA00023128"/>
    </source>
</evidence>
<dbReference type="PANTHER" id="PTHR28234:SF1">
    <property type="entry name" value="NUCLEAR CONTROL OF ATPASE PROTEIN 2"/>
    <property type="match status" value="1"/>
</dbReference>
<evidence type="ECO:0000256" key="5">
    <source>
        <dbReference type="ARBA" id="ARBA00023136"/>
    </source>
</evidence>
<feature type="transmembrane region" description="Helical" evidence="7">
    <location>
        <begin position="609"/>
        <end position="630"/>
    </location>
</feature>
<name>A0A7R9XRF3_9CHLO</name>